<evidence type="ECO:0000256" key="1">
    <source>
        <dbReference type="SAM" id="MobiDB-lite"/>
    </source>
</evidence>
<evidence type="ECO:0000313" key="3">
    <source>
        <dbReference type="Proteomes" id="UP001174997"/>
    </source>
</evidence>
<name>A0AA40DCB4_9PEZI</name>
<feature type="region of interest" description="Disordered" evidence="1">
    <location>
        <begin position="130"/>
        <end position="153"/>
    </location>
</feature>
<comment type="caution">
    <text evidence="2">The sequence shown here is derived from an EMBL/GenBank/DDBJ whole genome shotgun (WGS) entry which is preliminary data.</text>
</comment>
<dbReference type="Proteomes" id="UP001174997">
    <property type="component" value="Unassembled WGS sequence"/>
</dbReference>
<dbReference type="AlphaFoldDB" id="A0AA40DCB4"/>
<sequence>MPNSLILGPSSIASFIASLPPPPSPQRWKWRCHSCGAKYRIATTRRCLTCSHYFCTTFTSPIIKPKLTRERPRQLHKRRKNQTCGSTFDYLGWERYNSWRRLVLSSPSSSSSSTPAKLEESYATFQPTPLSFFSRASDGDDDDDDVDDNDDAGMKKVQWTPVKTLLQRRRVVLAKERLYVNKKHNCFLHCDYPSECRHLVFEAYEHGRVRLTQDDHNGCRWEVVDPGPEPENQDNDAVMTLF</sequence>
<dbReference type="SUPFAM" id="SSF118310">
    <property type="entry name" value="AN1-like Zinc finger"/>
    <property type="match status" value="1"/>
</dbReference>
<accession>A0AA40DCB4</accession>
<feature type="compositionally biased region" description="Acidic residues" evidence="1">
    <location>
        <begin position="139"/>
        <end position="151"/>
    </location>
</feature>
<organism evidence="2 3">
    <name type="scientific">Cercophora samala</name>
    <dbReference type="NCBI Taxonomy" id="330535"/>
    <lineage>
        <taxon>Eukaryota</taxon>
        <taxon>Fungi</taxon>
        <taxon>Dikarya</taxon>
        <taxon>Ascomycota</taxon>
        <taxon>Pezizomycotina</taxon>
        <taxon>Sordariomycetes</taxon>
        <taxon>Sordariomycetidae</taxon>
        <taxon>Sordariales</taxon>
        <taxon>Lasiosphaeriaceae</taxon>
        <taxon>Cercophora</taxon>
    </lineage>
</organism>
<gene>
    <name evidence="2" type="ORF">QBC41DRAFT_356300</name>
</gene>
<proteinExistence type="predicted"/>
<dbReference type="EMBL" id="JAULSY010000051">
    <property type="protein sequence ID" value="KAK0668747.1"/>
    <property type="molecule type" value="Genomic_DNA"/>
</dbReference>
<protein>
    <submittedName>
        <fullName evidence="2">Uncharacterized protein</fullName>
    </submittedName>
</protein>
<dbReference type="InterPro" id="IPR035896">
    <property type="entry name" value="AN1-like_Znf"/>
</dbReference>
<reference evidence="2" key="1">
    <citation type="submission" date="2023-06" db="EMBL/GenBank/DDBJ databases">
        <title>Genome-scale phylogeny and comparative genomics of the fungal order Sordariales.</title>
        <authorList>
            <consortium name="Lawrence Berkeley National Laboratory"/>
            <person name="Hensen N."/>
            <person name="Bonometti L."/>
            <person name="Westerberg I."/>
            <person name="Brannstrom I.O."/>
            <person name="Guillou S."/>
            <person name="Cros-Aarteil S."/>
            <person name="Calhoun S."/>
            <person name="Haridas S."/>
            <person name="Kuo A."/>
            <person name="Mondo S."/>
            <person name="Pangilinan J."/>
            <person name="Riley R."/>
            <person name="Labutti K."/>
            <person name="Andreopoulos B."/>
            <person name="Lipzen A."/>
            <person name="Chen C."/>
            <person name="Yanf M."/>
            <person name="Daum C."/>
            <person name="Ng V."/>
            <person name="Clum A."/>
            <person name="Steindorff A."/>
            <person name="Ohm R."/>
            <person name="Martin F."/>
            <person name="Silar P."/>
            <person name="Natvig D."/>
            <person name="Lalanne C."/>
            <person name="Gautier V."/>
            <person name="Ament-Velasquez S.L."/>
            <person name="Kruys A."/>
            <person name="Hutchinson M.I."/>
            <person name="Powell A.J."/>
            <person name="Barry K."/>
            <person name="Miller A.N."/>
            <person name="Grigoriev I.V."/>
            <person name="Debuchy R."/>
            <person name="Gladieux P."/>
            <person name="Thoren M.H."/>
            <person name="Johannesson H."/>
        </authorList>
    </citation>
    <scope>NUCLEOTIDE SEQUENCE</scope>
    <source>
        <strain evidence="2">CBS 307.81</strain>
    </source>
</reference>
<evidence type="ECO:0000313" key="2">
    <source>
        <dbReference type="EMBL" id="KAK0668747.1"/>
    </source>
</evidence>
<keyword evidence="3" id="KW-1185">Reference proteome</keyword>